<organism evidence="8 9">
    <name type="scientific">Marasmius crinis-equi</name>
    <dbReference type="NCBI Taxonomy" id="585013"/>
    <lineage>
        <taxon>Eukaryota</taxon>
        <taxon>Fungi</taxon>
        <taxon>Dikarya</taxon>
        <taxon>Basidiomycota</taxon>
        <taxon>Agaricomycotina</taxon>
        <taxon>Agaricomycetes</taxon>
        <taxon>Agaricomycetidae</taxon>
        <taxon>Agaricales</taxon>
        <taxon>Marasmiineae</taxon>
        <taxon>Marasmiaceae</taxon>
        <taxon>Marasmius</taxon>
    </lineage>
</organism>
<feature type="transmembrane region" description="Helical" evidence="6">
    <location>
        <begin position="402"/>
        <end position="421"/>
    </location>
</feature>
<dbReference type="Pfam" id="PF00324">
    <property type="entry name" value="AA_permease"/>
    <property type="match status" value="1"/>
</dbReference>
<dbReference type="InterPro" id="IPR050524">
    <property type="entry name" value="APC_YAT"/>
</dbReference>
<feature type="domain" description="Amino acid permease/ SLC12A" evidence="7">
    <location>
        <begin position="39"/>
        <end position="410"/>
    </location>
</feature>
<gene>
    <name evidence="8" type="primary">AGP2_1</name>
    <name evidence="8" type="ORF">V5O48_010749</name>
</gene>
<feature type="transmembrane region" description="Helical" evidence="6">
    <location>
        <begin position="458"/>
        <end position="478"/>
    </location>
</feature>
<proteinExistence type="predicted"/>
<dbReference type="PANTHER" id="PTHR43341">
    <property type="entry name" value="AMINO ACID PERMEASE"/>
    <property type="match status" value="1"/>
</dbReference>
<feature type="transmembrane region" description="Helical" evidence="6">
    <location>
        <begin position="233"/>
        <end position="253"/>
    </location>
</feature>
<feature type="transmembrane region" description="Helical" evidence="6">
    <location>
        <begin position="148"/>
        <end position="170"/>
    </location>
</feature>
<keyword evidence="9" id="KW-1185">Reference proteome</keyword>
<evidence type="ECO:0000256" key="6">
    <source>
        <dbReference type="SAM" id="Phobius"/>
    </source>
</evidence>
<evidence type="ECO:0000256" key="3">
    <source>
        <dbReference type="ARBA" id="ARBA00022989"/>
    </source>
</evidence>
<dbReference type="EMBL" id="JBAHYK010000802">
    <property type="protein sequence ID" value="KAL0571212.1"/>
    <property type="molecule type" value="Genomic_DNA"/>
</dbReference>
<feature type="transmembrane region" description="Helical" evidence="6">
    <location>
        <begin position="433"/>
        <end position="452"/>
    </location>
</feature>
<comment type="subcellular location">
    <subcellularLocation>
        <location evidence="1">Membrane</location>
        <topology evidence="1">Multi-pass membrane protein</topology>
    </subcellularLocation>
</comment>
<name>A0ABR3F7M7_9AGAR</name>
<evidence type="ECO:0000256" key="4">
    <source>
        <dbReference type="ARBA" id="ARBA00023136"/>
    </source>
</evidence>
<dbReference type="Gene3D" id="1.20.1740.10">
    <property type="entry name" value="Amino acid/polyamine transporter I"/>
    <property type="match status" value="1"/>
</dbReference>
<dbReference type="PANTHER" id="PTHR43341:SF15">
    <property type="entry name" value="GENERAL AMINO ACID PERMEASE AGP2"/>
    <property type="match status" value="1"/>
</dbReference>
<reference evidence="8 9" key="1">
    <citation type="submission" date="2024-02" db="EMBL/GenBank/DDBJ databases">
        <title>A draft genome for the cacao thread blight pathogen Marasmius crinis-equi.</title>
        <authorList>
            <person name="Cohen S.P."/>
            <person name="Baruah I.K."/>
            <person name="Amoako-Attah I."/>
            <person name="Bukari Y."/>
            <person name="Meinhardt L.W."/>
            <person name="Bailey B.A."/>
        </authorList>
    </citation>
    <scope>NUCLEOTIDE SEQUENCE [LARGE SCALE GENOMIC DNA]</scope>
    <source>
        <strain evidence="8 9">GH-76</strain>
    </source>
</reference>
<keyword evidence="3 6" id="KW-1133">Transmembrane helix</keyword>
<keyword evidence="2 6" id="KW-0812">Transmembrane</keyword>
<accession>A0ABR3F7M7</accession>
<feature type="transmembrane region" description="Helical" evidence="6">
    <location>
        <begin position="274"/>
        <end position="295"/>
    </location>
</feature>
<dbReference type="Proteomes" id="UP001465976">
    <property type="component" value="Unassembled WGS sequence"/>
</dbReference>
<evidence type="ECO:0000256" key="5">
    <source>
        <dbReference type="SAM" id="MobiDB-lite"/>
    </source>
</evidence>
<feature type="transmembrane region" description="Helical" evidence="6">
    <location>
        <begin position="182"/>
        <end position="202"/>
    </location>
</feature>
<keyword evidence="4 6" id="KW-0472">Membrane</keyword>
<feature type="transmembrane region" description="Helical" evidence="6">
    <location>
        <begin position="42"/>
        <end position="61"/>
    </location>
</feature>
<evidence type="ECO:0000256" key="1">
    <source>
        <dbReference type="ARBA" id="ARBA00004141"/>
    </source>
</evidence>
<feature type="region of interest" description="Disordered" evidence="5">
    <location>
        <begin position="1"/>
        <end position="32"/>
    </location>
</feature>
<feature type="transmembrane region" description="Helical" evidence="6">
    <location>
        <begin position="73"/>
        <end position="95"/>
    </location>
</feature>
<feature type="transmembrane region" description="Helical" evidence="6">
    <location>
        <begin position="107"/>
        <end position="128"/>
    </location>
</feature>
<dbReference type="InterPro" id="IPR004841">
    <property type="entry name" value="AA-permease/SLC12A_dom"/>
</dbReference>
<feature type="transmembrane region" description="Helical" evidence="6">
    <location>
        <begin position="330"/>
        <end position="350"/>
    </location>
</feature>
<feature type="transmembrane region" description="Helical" evidence="6">
    <location>
        <begin position="376"/>
        <end position="396"/>
    </location>
</feature>
<feature type="compositionally biased region" description="Low complexity" evidence="5">
    <location>
        <begin position="14"/>
        <end position="23"/>
    </location>
</feature>
<evidence type="ECO:0000259" key="7">
    <source>
        <dbReference type="Pfam" id="PF00324"/>
    </source>
</evidence>
<sequence length="529" mass="58561">MSTVSNEKAEVDSSSKVSLSNASNHQRIDDTRRKLKSRHIQLIGIGGTIGTSLFVQIGASLTKGGPGNLFLGFVVWCTFIMAINGCICEMVTWMPISAPSVRFADRFIDPAMGFCAGINLYIFLAVMVPFEMTAFDIVLHFWTDKIPLVAVICFLLVSYSLLNFVSVKYYGETEFWLALGKVLLATGLIIFTFVTMVGGNPLHDVYGFRNWDSSKVDGAPFAEYLKDGSLGTFLGFLACLTQASFTVVGPDMVSLAAGEAEAPRRTLPRTFSSVLYRLVTFFVVGSLCIGIVVAYNDPNLLKSLSDARPGAGSSPYVIAMQRMRIPVLPHIVNAMILASVFSAGNSYTYCASRTMFGLALEGKAPALFARCNRNGVPIYCVALTLAIALLAFLQVTNNSAVVLQWFVNLALEAQGISRDTLPYKSSWQPFRAYYMLVGSIIMAFVAGWAVFMPGKWDVPTFIFTYAIIPVVPLLFVFYKLYRRTKWRKLEDIDFFESERALVDLHEEEYSMTPPSRKLIDKIFQIIVPV</sequence>
<evidence type="ECO:0000256" key="2">
    <source>
        <dbReference type="ARBA" id="ARBA00022692"/>
    </source>
</evidence>
<comment type="caution">
    <text evidence="8">The sequence shown here is derived from an EMBL/GenBank/DDBJ whole genome shotgun (WGS) entry which is preliminary data.</text>
</comment>
<evidence type="ECO:0000313" key="9">
    <source>
        <dbReference type="Proteomes" id="UP001465976"/>
    </source>
</evidence>
<dbReference type="PIRSF" id="PIRSF006060">
    <property type="entry name" value="AA_transporter"/>
    <property type="match status" value="1"/>
</dbReference>
<evidence type="ECO:0000313" key="8">
    <source>
        <dbReference type="EMBL" id="KAL0571212.1"/>
    </source>
</evidence>
<protein>
    <submittedName>
        <fullName evidence="8">General amino acid permease agp2</fullName>
    </submittedName>
</protein>